<evidence type="ECO:0000313" key="3">
    <source>
        <dbReference type="Proteomes" id="UP000058613"/>
    </source>
</evidence>
<dbReference type="RefSeq" id="WP_055409907.1">
    <property type="nucleotide sequence ID" value="NZ_CP013011.1"/>
</dbReference>
<organism evidence="2 3">
    <name type="scientific">Pyrodictium delaneyi</name>
    <dbReference type="NCBI Taxonomy" id="1273541"/>
    <lineage>
        <taxon>Archaea</taxon>
        <taxon>Thermoproteota</taxon>
        <taxon>Thermoprotei</taxon>
        <taxon>Desulfurococcales</taxon>
        <taxon>Pyrodictiaceae</taxon>
        <taxon>Pyrodictium</taxon>
    </lineage>
</organism>
<protein>
    <submittedName>
        <fullName evidence="2">NurA domain protein</fullName>
    </submittedName>
</protein>
<evidence type="ECO:0000259" key="1">
    <source>
        <dbReference type="SMART" id="SM00933"/>
    </source>
</evidence>
<gene>
    <name evidence="2" type="ORF">Pyrde_1680</name>
</gene>
<name>A0A0P0N4A4_9CREN</name>
<dbReference type="PATRIC" id="fig|1273541.4.peg.1789"/>
<dbReference type="AlphaFoldDB" id="A0A0P0N4A4"/>
<dbReference type="KEGG" id="pdl:Pyrde_1680"/>
<dbReference type="Proteomes" id="UP000058613">
    <property type="component" value="Chromosome"/>
</dbReference>
<evidence type="ECO:0000313" key="2">
    <source>
        <dbReference type="EMBL" id="ALL01723.1"/>
    </source>
</evidence>
<dbReference type="SMART" id="SM00933">
    <property type="entry name" value="NurA"/>
    <property type="match status" value="1"/>
</dbReference>
<dbReference type="Pfam" id="PF09376">
    <property type="entry name" value="NurA"/>
    <property type="match status" value="1"/>
</dbReference>
<dbReference type="GeneID" id="26100020"/>
<dbReference type="EMBL" id="CP013011">
    <property type="protein sequence ID" value="ALL01723.1"/>
    <property type="molecule type" value="Genomic_DNA"/>
</dbReference>
<reference evidence="2 3" key="1">
    <citation type="submission" date="2015-10" db="EMBL/GenBank/DDBJ databases">
        <title>Complete genome sequence of hyperthermophilic archaeon Pyrodictium delaneyi Su06.</title>
        <authorList>
            <person name="Jung J.-H."/>
            <person name="Lin J."/>
            <person name="Holden J.F."/>
            <person name="Park C.-S."/>
        </authorList>
    </citation>
    <scope>NUCLEOTIDE SEQUENCE [LARGE SCALE GENOMIC DNA]</scope>
    <source>
        <strain evidence="2 3">Su06</strain>
    </source>
</reference>
<sequence length="309" mass="34297">MVDVIEFNDVWDAVDKIADRLPFVSGKLRSLVEERVGIKKLEIQASSPDPVYAVDSAFPSSPLDLVGMSMSIIAVAVVMYSHGKTNVKRSRKMLVEFLGELDQDYVAALARIEERRHALSVVDNAEMLVIDGEILPRRGSSDLWPSVEQLSIMLVKEAIRRGIPLVGVLKRSYSRHIANIINVSLSDKAIASLVLRRGEYIEVKHNQGQLAKLGCKIVFYKPLRGLAEAVKLEICSRAVPVEDVVAVLAREAGPTGLPWLIDLVDSIVKKEVVHINAVHGLLLARLARARRHSLVYHANPQEKSRTRLL</sequence>
<dbReference type="InterPro" id="IPR018977">
    <property type="entry name" value="NurA_domain"/>
</dbReference>
<proteinExistence type="predicted"/>
<accession>A0A0P0N4A4</accession>
<feature type="domain" description="NurA" evidence="1">
    <location>
        <begin position="49"/>
        <end position="270"/>
    </location>
</feature>